<feature type="active site" evidence="1">
    <location>
        <position position="50"/>
    </location>
</feature>
<dbReference type="GO" id="GO:0006508">
    <property type="term" value="P:proteolysis"/>
    <property type="evidence" value="ECO:0007669"/>
    <property type="project" value="UniProtKB-KW"/>
</dbReference>
<feature type="active site" evidence="1">
    <location>
        <position position="219"/>
    </location>
</feature>
<dbReference type="STRING" id="1630135.DAD186_13810"/>
<dbReference type="Proteomes" id="UP000092596">
    <property type="component" value="Chromosome"/>
</dbReference>
<evidence type="ECO:0000313" key="3">
    <source>
        <dbReference type="EMBL" id="ANP27931.1"/>
    </source>
</evidence>
<dbReference type="RefSeq" id="WP_065248037.1">
    <property type="nucleotide sequence ID" value="NZ_CP012117.1"/>
</dbReference>
<dbReference type="Pfam" id="PF00648">
    <property type="entry name" value="Peptidase_C2"/>
    <property type="match status" value="1"/>
</dbReference>
<feature type="domain" description="Calpain catalytic" evidence="2">
    <location>
        <begin position="44"/>
        <end position="226"/>
    </location>
</feature>
<dbReference type="EMBL" id="CP012117">
    <property type="protein sequence ID" value="ANP27931.1"/>
    <property type="molecule type" value="Genomic_DNA"/>
</dbReference>
<sequence length="255" mass="27930">MIRHTLTALFPPHARESGEPPLGPHADHYEAWSGVLNFSRRPRQGALGDCWLMAPMLAIHALDPEFFANAIKVQPGSPKALARVFVEGAPAWRSINMRFPVTERGHFAYATEEGGGPGWPGILEKACAAEFAGSYAWIARGFAKWGFPALSGVRASTRLTLPSPGEVEDLLAKRRPIVASTHMFSPVLSRKRQSGAIPPMHVMAVVGAKPDTGEIVLRNPWRPGAWVTLNKREFRRAFLSVDVLDQPLGRSRKGS</sequence>
<protein>
    <recommendedName>
        <fullName evidence="2">Calpain catalytic domain-containing protein</fullName>
    </recommendedName>
</protein>
<reference evidence="3 4" key="1">
    <citation type="submission" date="2015-06" db="EMBL/GenBank/DDBJ databases">
        <title>Investigation of pathophysiology for high-risk pregnancy and development of treatment modality based on it.</title>
        <authorList>
            <person name="Kim B.-C."/>
            <person name="Lim S."/>
        </authorList>
    </citation>
    <scope>NUCLEOTIDE SEQUENCE [LARGE SCALE GENOMIC DNA]</scope>
    <source>
        <strain evidence="3 4">AD1-86</strain>
    </source>
</reference>
<organism evidence="3 4">
    <name type="scientific">Dermabacter vaginalis</name>
    <dbReference type="NCBI Taxonomy" id="1630135"/>
    <lineage>
        <taxon>Bacteria</taxon>
        <taxon>Bacillati</taxon>
        <taxon>Actinomycetota</taxon>
        <taxon>Actinomycetes</taxon>
        <taxon>Micrococcales</taxon>
        <taxon>Dermabacteraceae</taxon>
        <taxon>Dermabacter</taxon>
    </lineage>
</organism>
<keyword evidence="1" id="KW-0378">Hydrolase</keyword>
<dbReference type="AlphaFoldDB" id="A0A1B0ZJ03"/>
<dbReference type="KEGG" id="dva:DAD186_13810"/>
<dbReference type="InterPro" id="IPR038765">
    <property type="entry name" value="Papain-like_cys_pep_sf"/>
</dbReference>
<dbReference type="InterPro" id="IPR001300">
    <property type="entry name" value="Peptidase_C2_calpain_cat"/>
</dbReference>
<accession>A0A1B0ZJ03</accession>
<evidence type="ECO:0000313" key="4">
    <source>
        <dbReference type="Proteomes" id="UP000092596"/>
    </source>
</evidence>
<evidence type="ECO:0000256" key="1">
    <source>
        <dbReference type="PROSITE-ProRule" id="PRU00239"/>
    </source>
</evidence>
<feature type="active site" evidence="1">
    <location>
        <position position="201"/>
    </location>
</feature>
<keyword evidence="1" id="KW-0788">Thiol protease</keyword>
<keyword evidence="1" id="KW-0645">Protease</keyword>
<dbReference type="PROSITE" id="PS50203">
    <property type="entry name" value="CALPAIN_CAT"/>
    <property type="match status" value="1"/>
</dbReference>
<gene>
    <name evidence="3" type="ORF">DAD186_13810</name>
</gene>
<proteinExistence type="predicted"/>
<evidence type="ECO:0000259" key="2">
    <source>
        <dbReference type="PROSITE" id="PS50203"/>
    </source>
</evidence>
<name>A0A1B0ZJ03_9MICO</name>
<dbReference type="SUPFAM" id="SSF54001">
    <property type="entry name" value="Cysteine proteinases"/>
    <property type="match status" value="1"/>
</dbReference>
<dbReference type="GO" id="GO:0004198">
    <property type="term" value="F:calcium-dependent cysteine-type endopeptidase activity"/>
    <property type="evidence" value="ECO:0007669"/>
    <property type="project" value="InterPro"/>
</dbReference>